<organism evidence="1 2">
    <name type="scientific">Paenibacillus gyeongsangnamensis</name>
    <dbReference type="NCBI Taxonomy" id="3388067"/>
    <lineage>
        <taxon>Bacteria</taxon>
        <taxon>Bacillati</taxon>
        <taxon>Bacillota</taxon>
        <taxon>Bacilli</taxon>
        <taxon>Bacillales</taxon>
        <taxon>Paenibacillaceae</taxon>
        <taxon>Paenibacillus</taxon>
    </lineage>
</organism>
<gene>
    <name evidence="1" type="ORF">O9H85_37245</name>
</gene>
<name>A0ABT4QLS7_9BACL</name>
<dbReference type="RefSeq" id="WP_269886361.1">
    <property type="nucleotide sequence ID" value="NZ_JAQAGZ010000061.1"/>
</dbReference>
<reference evidence="1 2" key="1">
    <citation type="submission" date="2022-12" db="EMBL/GenBank/DDBJ databases">
        <title>Draft genome sequence of Paenibacillus sp. dW9.</title>
        <authorList>
            <person name="Choi E.-W."/>
            <person name="Kim D.-U."/>
        </authorList>
    </citation>
    <scope>NUCLEOTIDE SEQUENCE [LARGE SCALE GENOMIC DNA]</scope>
    <source>
        <strain evidence="2">dW9</strain>
    </source>
</reference>
<sequence length="93" mass="10655">MEQSILRFPDNNGYFAEAGLRAIVPALILMTAKQAAGVLGFTRDVGDRQPIVCFTTPRIQEMYDRFKENGVNIVNEIYLNLLTIYRRWNVGME</sequence>
<evidence type="ECO:0000313" key="2">
    <source>
        <dbReference type="Proteomes" id="UP001527882"/>
    </source>
</evidence>
<protein>
    <submittedName>
        <fullName evidence="1">Uncharacterized protein</fullName>
    </submittedName>
</protein>
<accession>A0ABT4QLS7</accession>
<proteinExistence type="predicted"/>
<dbReference type="EMBL" id="JAQAGZ010000061">
    <property type="protein sequence ID" value="MCZ8517834.1"/>
    <property type="molecule type" value="Genomic_DNA"/>
</dbReference>
<keyword evidence="2" id="KW-1185">Reference proteome</keyword>
<comment type="caution">
    <text evidence="1">The sequence shown here is derived from an EMBL/GenBank/DDBJ whole genome shotgun (WGS) entry which is preliminary data.</text>
</comment>
<dbReference type="Proteomes" id="UP001527882">
    <property type="component" value="Unassembled WGS sequence"/>
</dbReference>
<evidence type="ECO:0000313" key="1">
    <source>
        <dbReference type="EMBL" id="MCZ8517834.1"/>
    </source>
</evidence>